<evidence type="ECO:0000313" key="15">
    <source>
        <dbReference type="Proteomes" id="UP001403385"/>
    </source>
</evidence>
<dbReference type="Gene3D" id="2.170.130.10">
    <property type="entry name" value="TonB-dependent receptor, plug domain"/>
    <property type="match status" value="1"/>
</dbReference>
<evidence type="ECO:0000256" key="5">
    <source>
        <dbReference type="ARBA" id="ARBA00022729"/>
    </source>
</evidence>
<dbReference type="InterPro" id="IPR008969">
    <property type="entry name" value="CarboxyPept-like_regulatory"/>
</dbReference>
<evidence type="ECO:0000259" key="13">
    <source>
        <dbReference type="Pfam" id="PF07715"/>
    </source>
</evidence>
<evidence type="ECO:0000256" key="3">
    <source>
        <dbReference type="ARBA" id="ARBA00022452"/>
    </source>
</evidence>
<gene>
    <name evidence="14" type="ORF">AAG747_00095</name>
</gene>
<comment type="similarity">
    <text evidence="10">Belongs to the TonB-dependent receptor family.</text>
</comment>
<evidence type="ECO:0000259" key="12">
    <source>
        <dbReference type="Pfam" id="PF00593"/>
    </source>
</evidence>
<evidence type="ECO:0000256" key="10">
    <source>
        <dbReference type="RuleBase" id="RU003357"/>
    </source>
</evidence>
<dbReference type="InterPro" id="IPR039426">
    <property type="entry name" value="TonB-dep_rcpt-like"/>
</dbReference>
<evidence type="ECO:0000256" key="9">
    <source>
        <dbReference type="ARBA" id="ARBA00023237"/>
    </source>
</evidence>
<dbReference type="InterPro" id="IPR037066">
    <property type="entry name" value="Plug_dom_sf"/>
</dbReference>
<keyword evidence="15" id="KW-1185">Reference proteome</keyword>
<name>A0AAW9S1P3_9BACT</name>
<keyword evidence="4" id="KW-0812">Transmembrane</keyword>
<dbReference type="Proteomes" id="UP001403385">
    <property type="component" value="Unassembled WGS sequence"/>
</dbReference>
<dbReference type="RefSeq" id="WP_346819071.1">
    <property type="nucleotide sequence ID" value="NZ_JBDKWZ010000001.1"/>
</dbReference>
<dbReference type="GO" id="GO:0044718">
    <property type="term" value="P:siderophore transmembrane transport"/>
    <property type="evidence" value="ECO:0007669"/>
    <property type="project" value="TreeGrafter"/>
</dbReference>
<reference evidence="14 15" key="1">
    <citation type="submission" date="2024-04" db="EMBL/GenBank/DDBJ databases">
        <title>Novel genus in family Flammeovirgaceae.</title>
        <authorList>
            <person name="Nguyen T.H."/>
            <person name="Vuong T.Q."/>
            <person name="Le H."/>
            <person name="Kim S.-G."/>
        </authorList>
    </citation>
    <scope>NUCLEOTIDE SEQUENCE [LARGE SCALE GENOMIC DNA]</scope>
    <source>
        <strain evidence="14 15">JCM 23209</strain>
    </source>
</reference>
<dbReference type="SUPFAM" id="SSF49464">
    <property type="entry name" value="Carboxypeptidase regulatory domain-like"/>
    <property type="match status" value="1"/>
</dbReference>
<keyword evidence="5" id="KW-0732">Signal</keyword>
<evidence type="ECO:0000256" key="4">
    <source>
        <dbReference type="ARBA" id="ARBA00022692"/>
    </source>
</evidence>
<organism evidence="14 15">
    <name type="scientific">Rapidithrix thailandica</name>
    <dbReference type="NCBI Taxonomy" id="413964"/>
    <lineage>
        <taxon>Bacteria</taxon>
        <taxon>Pseudomonadati</taxon>
        <taxon>Bacteroidota</taxon>
        <taxon>Cytophagia</taxon>
        <taxon>Cytophagales</taxon>
        <taxon>Flammeovirgaceae</taxon>
        <taxon>Rapidithrix</taxon>
    </lineage>
</organism>
<feature type="region of interest" description="Disordered" evidence="11">
    <location>
        <begin position="198"/>
        <end position="218"/>
    </location>
</feature>
<evidence type="ECO:0000256" key="7">
    <source>
        <dbReference type="ARBA" id="ARBA00023136"/>
    </source>
</evidence>
<dbReference type="GO" id="GO:0015344">
    <property type="term" value="F:siderophore uptake transmembrane transporter activity"/>
    <property type="evidence" value="ECO:0007669"/>
    <property type="project" value="TreeGrafter"/>
</dbReference>
<evidence type="ECO:0000256" key="8">
    <source>
        <dbReference type="ARBA" id="ARBA00023170"/>
    </source>
</evidence>
<feature type="region of interest" description="Disordered" evidence="11">
    <location>
        <begin position="328"/>
        <end position="358"/>
    </location>
</feature>
<keyword evidence="6 10" id="KW-0798">TonB box</keyword>
<keyword evidence="8 14" id="KW-0675">Receptor</keyword>
<protein>
    <submittedName>
        <fullName evidence="14">TonB-dependent receptor</fullName>
    </submittedName>
</protein>
<dbReference type="AlphaFoldDB" id="A0AAW9S1P3"/>
<dbReference type="InterPro" id="IPR012910">
    <property type="entry name" value="Plug_dom"/>
</dbReference>
<dbReference type="Pfam" id="PF07715">
    <property type="entry name" value="Plug"/>
    <property type="match status" value="1"/>
</dbReference>
<dbReference type="GO" id="GO:0009279">
    <property type="term" value="C:cell outer membrane"/>
    <property type="evidence" value="ECO:0007669"/>
    <property type="project" value="UniProtKB-SubCell"/>
</dbReference>
<dbReference type="PANTHER" id="PTHR30069">
    <property type="entry name" value="TONB-DEPENDENT OUTER MEMBRANE RECEPTOR"/>
    <property type="match status" value="1"/>
</dbReference>
<proteinExistence type="inferred from homology"/>
<comment type="caution">
    <text evidence="14">The sequence shown here is derived from an EMBL/GenBank/DDBJ whole genome shotgun (WGS) entry which is preliminary data.</text>
</comment>
<evidence type="ECO:0000256" key="6">
    <source>
        <dbReference type="ARBA" id="ARBA00023077"/>
    </source>
</evidence>
<sequence>MSVRILFTSILWTLGVTVAAWGQSVKGIVKDDNGKGLPGVMVEIRGLQKITFTNEQGGFELKVPEQLQEFSLLFHLLGKKDVQLDFQRDSVPATVLVVLLDNDLYLDELVVTEQRETNGNSSATVFEEQAINLLQAQSLAEVMTLLPGKRIEQPEMFRVQTLSLRTANPDRNNSFGVSFLIDDIPLSQNENMQLYRPHTKGFNPVNQRRPTNDPAGGIDLRTIPVGNITKVEVNAGITDARYGDATTGLVRIEREAGKAPYKLRMTMRGGSYSFSLTKGYKLSKRSQLNASLDYLHAAQDPRDMLTQYKRVTGNLLWTVRNRKNRLRNTVSASVSTNLDGEKEEPNSPGRNTAKEKNHSFRFSNRLHWSPKKVLDRLSFNTGFSFGIQQTRRTSFVNNGGNVVALGMETGMYEATYTPVAYTSVREVDGKPLSAHSRLEGDKSFWTGKIRHRINAGIEINFSDNLGEGRKVSSENLDVQLAVGNGVGERSYAFKDRVPASWRWALYLQDNMIIPLGQKELETKLGFRYDRMNGYVSMSPRLNLGMKIHKNWHWRGGVGYFTKAPSLVHMYNGNLYYDFLLADHRNNYYARALVYTLVRDGDVTDLKPSKSWKTEMGLDFKKKGYSLSLTGYYSKRYDGFEKKSLYEQVNIPKLQFEPVEPTRPPLYEQTGEEKVLIKYTRMTNAHFSHDYGAEVLVSTPKLQEINTSFTLSGAYWVTETSSTLPHIINSNDPLSEELKAFHKRAKNLSKELNLRFTVVHHIPEVGLVFTLIAEQFLIKSNKNYFDSPYPYAYLDRNLVYHELSEEERANEKYAHLWIQKVKVTDTHAPLVYHNFHIRASKQMSNGIQLSFYANNFLNYRPTYRDNENKEKRLNEAISFGGQLTITL</sequence>
<keyword evidence="2" id="KW-0813">Transport</keyword>
<keyword evidence="7 10" id="KW-0472">Membrane</keyword>
<dbReference type="InterPro" id="IPR036942">
    <property type="entry name" value="Beta-barrel_TonB_sf"/>
</dbReference>
<dbReference type="SUPFAM" id="SSF56935">
    <property type="entry name" value="Porins"/>
    <property type="match status" value="1"/>
</dbReference>
<dbReference type="Gene3D" id="2.40.170.20">
    <property type="entry name" value="TonB-dependent receptor, beta-barrel domain"/>
    <property type="match status" value="1"/>
</dbReference>
<feature type="domain" description="TonB-dependent receptor-like beta-barrel" evidence="12">
    <location>
        <begin position="309"/>
        <end position="644"/>
    </location>
</feature>
<feature type="domain" description="TonB-dependent receptor plug" evidence="13">
    <location>
        <begin position="120"/>
        <end position="248"/>
    </location>
</feature>
<dbReference type="Pfam" id="PF13715">
    <property type="entry name" value="CarbopepD_reg_2"/>
    <property type="match status" value="1"/>
</dbReference>
<dbReference type="InterPro" id="IPR000531">
    <property type="entry name" value="Beta-barrel_TonB"/>
</dbReference>
<accession>A0AAW9S1P3</accession>
<dbReference type="Pfam" id="PF00593">
    <property type="entry name" value="TonB_dep_Rec_b-barrel"/>
    <property type="match status" value="1"/>
</dbReference>
<keyword evidence="3" id="KW-1134">Transmembrane beta strand</keyword>
<keyword evidence="9" id="KW-0998">Cell outer membrane</keyword>
<evidence type="ECO:0000313" key="14">
    <source>
        <dbReference type="EMBL" id="MEN7546283.1"/>
    </source>
</evidence>
<evidence type="ECO:0000256" key="2">
    <source>
        <dbReference type="ARBA" id="ARBA00022448"/>
    </source>
</evidence>
<dbReference type="EMBL" id="JBDKWZ010000001">
    <property type="protein sequence ID" value="MEN7546283.1"/>
    <property type="molecule type" value="Genomic_DNA"/>
</dbReference>
<dbReference type="PANTHER" id="PTHR30069:SF29">
    <property type="entry name" value="HEMOGLOBIN AND HEMOGLOBIN-HAPTOGLOBIN-BINDING PROTEIN 1-RELATED"/>
    <property type="match status" value="1"/>
</dbReference>
<evidence type="ECO:0000256" key="1">
    <source>
        <dbReference type="ARBA" id="ARBA00004571"/>
    </source>
</evidence>
<feature type="compositionally biased region" description="Polar residues" evidence="11">
    <location>
        <begin position="328"/>
        <end position="338"/>
    </location>
</feature>
<comment type="subcellular location">
    <subcellularLocation>
        <location evidence="1">Cell outer membrane</location>
        <topology evidence="1">Multi-pass membrane protein</topology>
    </subcellularLocation>
</comment>
<evidence type="ECO:0000256" key="11">
    <source>
        <dbReference type="SAM" id="MobiDB-lite"/>
    </source>
</evidence>